<keyword evidence="5" id="KW-1185">Reference proteome</keyword>
<feature type="domain" description="GRIP" evidence="3">
    <location>
        <begin position="501"/>
        <end position="553"/>
    </location>
</feature>
<sequence>MPLILVPESVYGFEGWKTIHASLHALAAALGVISCSAKTVSDMPSRQGFFVGPSFEDFASGRAARGRAVHHGPASLLRGSLSVLMDSAVSATTARNYHACAQKFLSWCLWTARGCKGSTELDAVLAAFFAHIFLDGYDGATGRMTMGRAELVPPQTRLPLPRVATFASAGALLAQGRIAEATFVRLAFDTNLRPSEAYRLAAASLIAPRVGSTEGYQHWATLANEASLRSFPPDQARRAFENFLVQLQLDGEQAPLRSLRLLRHWGASDDLLAAFLDFGGKVEKDFLSSMEAKARAAPALTDQWAFARSGCGDGLDNALPSCRFMSFCARVRRIVFGELANPAGLKLRPPTLLGAVMATLVILRVGAARLRRLDSLLEGTTGAEADRRAIRVASALAAAAIRLISECIFHGEQLRPDAAQPSSASAPPPPPPPPPGGGSAGERPRPGTAYTLQDNMARQDLIALRSQLRQLEAQAIAARRESDTMRSELCEMQSKERLQETVGQHQQMEYIRNVFRKFVETAPTGTKEHEMLIPVLMTFFKFEPEATKAIQTRRSQSTGGFFGRWSG</sequence>
<dbReference type="Proteomes" id="UP001189429">
    <property type="component" value="Unassembled WGS sequence"/>
</dbReference>
<evidence type="ECO:0000256" key="1">
    <source>
        <dbReference type="SAM" id="Coils"/>
    </source>
</evidence>
<dbReference type="EMBL" id="CAUYUJ010000669">
    <property type="protein sequence ID" value="CAK0791842.1"/>
    <property type="molecule type" value="Genomic_DNA"/>
</dbReference>
<evidence type="ECO:0000313" key="4">
    <source>
        <dbReference type="EMBL" id="CAK0791842.1"/>
    </source>
</evidence>
<dbReference type="Pfam" id="PF01465">
    <property type="entry name" value="GRIP"/>
    <property type="match status" value="1"/>
</dbReference>
<keyword evidence="1" id="KW-0175">Coiled coil</keyword>
<comment type="caution">
    <text evidence="4">The sequence shown here is derived from an EMBL/GenBank/DDBJ whole genome shotgun (WGS) entry which is preliminary data.</text>
</comment>
<feature type="region of interest" description="Disordered" evidence="2">
    <location>
        <begin position="416"/>
        <end position="449"/>
    </location>
</feature>
<dbReference type="SMART" id="SM00755">
    <property type="entry name" value="Grip"/>
    <property type="match status" value="1"/>
</dbReference>
<accession>A0ABN9PJP8</accession>
<evidence type="ECO:0000313" key="5">
    <source>
        <dbReference type="Proteomes" id="UP001189429"/>
    </source>
</evidence>
<gene>
    <name evidence="4" type="ORF">PCOR1329_LOCUS2634</name>
</gene>
<reference evidence="4" key="1">
    <citation type="submission" date="2023-10" db="EMBL/GenBank/DDBJ databases">
        <authorList>
            <person name="Chen Y."/>
            <person name="Shah S."/>
            <person name="Dougan E. K."/>
            <person name="Thang M."/>
            <person name="Chan C."/>
        </authorList>
    </citation>
    <scope>NUCLEOTIDE SEQUENCE [LARGE SCALE GENOMIC DNA]</scope>
</reference>
<evidence type="ECO:0000256" key="2">
    <source>
        <dbReference type="SAM" id="MobiDB-lite"/>
    </source>
</evidence>
<organism evidence="4 5">
    <name type="scientific">Prorocentrum cordatum</name>
    <dbReference type="NCBI Taxonomy" id="2364126"/>
    <lineage>
        <taxon>Eukaryota</taxon>
        <taxon>Sar</taxon>
        <taxon>Alveolata</taxon>
        <taxon>Dinophyceae</taxon>
        <taxon>Prorocentrales</taxon>
        <taxon>Prorocentraceae</taxon>
        <taxon>Prorocentrum</taxon>
    </lineage>
</organism>
<feature type="compositionally biased region" description="Low complexity" evidence="2">
    <location>
        <begin position="416"/>
        <end position="425"/>
    </location>
</feature>
<protein>
    <recommendedName>
        <fullName evidence="3">GRIP domain-containing protein</fullName>
    </recommendedName>
</protein>
<proteinExistence type="predicted"/>
<dbReference type="PROSITE" id="PS50913">
    <property type="entry name" value="GRIP"/>
    <property type="match status" value="1"/>
</dbReference>
<dbReference type="InterPro" id="IPR000237">
    <property type="entry name" value="GRIP_dom"/>
</dbReference>
<evidence type="ECO:0000259" key="3">
    <source>
        <dbReference type="PROSITE" id="PS50913"/>
    </source>
</evidence>
<name>A0ABN9PJP8_9DINO</name>
<feature type="coiled-coil region" evidence="1">
    <location>
        <begin position="454"/>
        <end position="488"/>
    </location>
</feature>
<feature type="compositionally biased region" description="Pro residues" evidence="2">
    <location>
        <begin position="426"/>
        <end position="436"/>
    </location>
</feature>